<evidence type="ECO:0000256" key="9">
    <source>
        <dbReference type="SAM" id="MobiDB-lite"/>
    </source>
</evidence>
<accession>A0A4S2MLI9</accession>
<feature type="domain" description="Helicase C-terminal" evidence="11">
    <location>
        <begin position="426"/>
        <end position="583"/>
    </location>
</feature>
<evidence type="ECO:0000259" key="11">
    <source>
        <dbReference type="PROSITE" id="PS51194"/>
    </source>
</evidence>
<dbReference type="PANTHER" id="PTHR47960">
    <property type="entry name" value="DEAD-BOX ATP-DEPENDENT RNA HELICASE 50"/>
    <property type="match status" value="1"/>
</dbReference>
<evidence type="ECO:0000256" key="3">
    <source>
        <dbReference type="ARBA" id="ARBA00022801"/>
    </source>
</evidence>
<dbReference type="InterPro" id="IPR011545">
    <property type="entry name" value="DEAD/DEAH_box_helicase_dom"/>
</dbReference>
<reference evidence="13 14" key="1">
    <citation type="submission" date="2019-04" db="EMBL/GenBank/DDBJ databases">
        <title>Comparative genomics and transcriptomics to analyze fruiting body development in filamentous ascomycetes.</title>
        <authorList>
            <consortium name="DOE Joint Genome Institute"/>
            <person name="Lutkenhaus R."/>
            <person name="Traeger S."/>
            <person name="Breuer J."/>
            <person name="Kuo A."/>
            <person name="Lipzen A."/>
            <person name="Pangilinan J."/>
            <person name="Dilworth D."/>
            <person name="Sandor L."/>
            <person name="Poggeler S."/>
            <person name="Barry K."/>
            <person name="Grigoriev I.V."/>
            <person name="Nowrousian M."/>
        </authorList>
    </citation>
    <scope>NUCLEOTIDE SEQUENCE [LARGE SCALE GENOMIC DNA]</scope>
    <source>
        <strain evidence="13 14">CBS 389.68</strain>
    </source>
</reference>
<dbReference type="Gene3D" id="3.40.50.300">
    <property type="entry name" value="P-loop containing nucleotide triphosphate hydrolases"/>
    <property type="match status" value="2"/>
</dbReference>
<evidence type="ECO:0000259" key="10">
    <source>
        <dbReference type="PROSITE" id="PS51192"/>
    </source>
</evidence>
<evidence type="ECO:0000256" key="5">
    <source>
        <dbReference type="ARBA" id="ARBA00022840"/>
    </source>
</evidence>
<dbReference type="GO" id="GO:0005524">
    <property type="term" value="F:ATP binding"/>
    <property type="evidence" value="ECO:0007669"/>
    <property type="project" value="UniProtKB-KW"/>
</dbReference>
<dbReference type="Proteomes" id="UP000298138">
    <property type="component" value="Unassembled WGS sequence"/>
</dbReference>
<gene>
    <name evidence="13" type="ORF">EX30DRAFT_322991</name>
</gene>
<dbReference type="FunCoup" id="A0A4S2MLI9">
    <property type="interactions" value="115"/>
</dbReference>
<dbReference type="EMBL" id="ML220147">
    <property type="protein sequence ID" value="TGZ77890.1"/>
    <property type="molecule type" value="Genomic_DNA"/>
</dbReference>
<keyword evidence="6" id="KW-0694">RNA-binding</keyword>
<keyword evidence="14" id="KW-1185">Reference proteome</keyword>
<dbReference type="GO" id="GO:0003724">
    <property type="term" value="F:RNA helicase activity"/>
    <property type="evidence" value="ECO:0007669"/>
    <property type="project" value="UniProtKB-EC"/>
</dbReference>
<feature type="region of interest" description="Disordered" evidence="9">
    <location>
        <begin position="40"/>
        <end position="73"/>
    </location>
</feature>
<protein>
    <recommendedName>
        <fullName evidence="1">RNA helicase</fullName>
        <ecNumber evidence="1">3.6.4.13</ecNumber>
    </recommendedName>
</protein>
<dbReference type="SMART" id="SM00487">
    <property type="entry name" value="DEXDc"/>
    <property type="match status" value="1"/>
</dbReference>
<organism evidence="13 14">
    <name type="scientific">Ascodesmis nigricans</name>
    <dbReference type="NCBI Taxonomy" id="341454"/>
    <lineage>
        <taxon>Eukaryota</taxon>
        <taxon>Fungi</taxon>
        <taxon>Dikarya</taxon>
        <taxon>Ascomycota</taxon>
        <taxon>Pezizomycotina</taxon>
        <taxon>Pezizomycetes</taxon>
        <taxon>Pezizales</taxon>
        <taxon>Ascodesmidaceae</taxon>
        <taxon>Ascodesmis</taxon>
    </lineage>
</organism>
<feature type="short sequence motif" description="Q motif" evidence="8">
    <location>
        <begin position="140"/>
        <end position="173"/>
    </location>
</feature>
<dbReference type="InterPro" id="IPR014014">
    <property type="entry name" value="RNA_helicase_DEAD_Q_motif"/>
</dbReference>
<evidence type="ECO:0000259" key="12">
    <source>
        <dbReference type="PROSITE" id="PS51195"/>
    </source>
</evidence>
<dbReference type="SMART" id="SM00490">
    <property type="entry name" value="HELICc"/>
    <property type="match status" value="1"/>
</dbReference>
<dbReference type="InParanoid" id="A0A4S2MLI9"/>
<dbReference type="AlphaFoldDB" id="A0A4S2MLI9"/>
<comment type="catalytic activity">
    <reaction evidence="7">
        <text>ATP + H2O = ADP + phosphate + H(+)</text>
        <dbReference type="Rhea" id="RHEA:13065"/>
        <dbReference type="ChEBI" id="CHEBI:15377"/>
        <dbReference type="ChEBI" id="CHEBI:15378"/>
        <dbReference type="ChEBI" id="CHEBI:30616"/>
        <dbReference type="ChEBI" id="CHEBI:43474"/>
        <dbReference type="ChEBI" id="CHEBI:456216"/>
        <dbReference type="EC" id="3.6.4.13"/>
    </reaction>
</comment>
<evidence type="ECO:0000256" key="4">
    <source>
        <dbReference type="ARBA" id="ARBA00022806"/>
    </source>
</evidence>
<sequence>MLRLPLPRCPASVRYPASSLSASSRCYATREKRRPSRLVLSKTVAATGYPKQSKSSDVPPGGLNRTRANLSPRAIAEREKQLREAEEKRLQRKSKYGEADMGEADEKFGHKKTFKHLKMRQALAEVKRSTRDMMKAKEDLRFDEFGLLPSIVEAVKKDAFPGLEYQLPTAVQKIVIRALLKDGKAVREGHVKDGRQSYLIAAETGSGKTLAYILPLLEELKHDEKEEAIEEKKKKAAEKIVSSDPDLEIPVPYQEDPRIGHPRALILVPTAELVEQVGATLKSLSHTVKFRSALLTRDVSPHILRKKLYHSMVDVVVATPHLLDSMTQETPDTLSKVKHIIVDEADSLFDRSFSATTISLIKRSKNMKRLILCSATIPRSLDAKLREIDPDMKRLVTPNLHVIPRRVQLSVVDVDGEMYRGNRSLACADTLYTLAKEPGEEGFVKRVIVFVNERGTPAELAAYLRTKDIDAFALDRDSSQRSNQELLAMFTGDKVGAEEGLSGRRRMKVLVTTDILSRGIDTKTVKNVILYDVPHSTIDFIHRVGRVGRLGRRGRAFLLVDNRVNKGWVKDLKDSMFMGGPLV</sequence>
<dbReference type="GO" id="GO:0003723">
    <property type="term" value="F:RNA binding"/>
    <property type="evidence" value="ECO:0007669"/>
    <property type="project" value="UniProtKB-KW"/>
</dbReference>
<dbReference type="InterPro" id="IPR027417">
    <property type="entry name" value="P-loop_NTPase"/>
</dbReference>
<dbReference type="PROSITE" id="PS51192">
    <property type="entry name" value="HELICASE_ATP_BIND_1"/>
    <property type="match status" value="1"/>
</dbReference>
<dbReference type="OrthoDB" id="10256233at2759"/>
<evidence type="ECO:0000256" key="8">
    <source>
        <dbReference type="PROSITE-ProRule" id="PRU00552"/>
    </source>
</evidence>
<feature type="domain" description="Helicase ATP-binding" evidence="10">
    <location>
        <begin position="189"/>
        <end position="395"/>
    </location>
</feature>
<dbReference type="STRING" id="341454.A0A4S2MLI9"/>
<dbReference type="SUPFAM" id="SSF52540">
    <property type="entry name" value="P-loop containing nucleoside triphosphate hydrolases"/>
    <property type="match status" value="1"/>
</dbReference>
<feature type="domain" description="DEAD-box RNA helicase Q" evidence="12">
    <location>
        <begin position="140"/>
        <end position="173"/>
    </location>
</feature>
<dbReference type="InterPro" id="IPR014001">
    <property type="entry name" value="Helicase_ATP-bd"/>
</dbReference>
<dbReference type="EC" id="3.6.4.13" evidence="1"/>
<keyword evidence="4" id="KW-0347">Helicase</keyword>
<dbReference type="PROSITE" id="PS51194">
    <property type="entry name" value="HELICASE_CTER"/>
    <property type="match status" value="1"/>
</dbReference>
<dbReference type="PROSITE" id="PS51195">
    <property type="entry name" value="Q_MOTIF"/>
    <property type="match status" value="1"/>
</dbReference>
<name>A0A4S2MLI9_9PEZI</name>
<dbReference type="Pfam" id="PF00271">
    <property type="entry name" value="Helicase_C"/>
    <property type="match status" value="1"/>
</dbReference>
<evidence type="ECO:0000256" key="2">
    <source>
        <dbReference type="ARBA" id="ARBA00022741"/>
    </source>
</evidence>
<keyword evidence="5" id="KW-0067">ATP-binding</keyword>
<dbReference type="Pfam" id="PF00270">
    <property type="entry name" value="DEAD"/>
    <property type="match status" value="1"/>
</dbReference>
<keyword evidence="3 13" id="KW-0378">Hydrolase</keyword>
<dbReference type="InterPro" id="IPR001650">
    <property type="entry name" value="Helicase_C-like"/>
</dbReference>
<evidence type="ECO:0000256" key="6">
    <source>
        <dbReference type="ARBA" id="ARBA00022884"/>
    </source>
</evidence>
<dbReference type="GO" id="GO:0016787">
    <property type="term" value="F:hydrolase activity"/>
    <property type="evidence" value="ECO:0007669"/>
    <property type="project" value="UniProtKB-KW"/>
</dbReference>
<evidence type="ECO:0000256" key="1">
    <source>
        <dbReference type="ARBA" id="ARBA00012552"/>
    </source>
</evidence>
<evidence type="ECO:0000313" key="13">
    <source>
        <dbReference type="EMBL" id="TGZ77890.1"/>
    </source>
</evidence>
<proteinExistence type="predicted"/>
<evidence type="ECO:0000256" key="7">
    <source>
        <dbReference type="ARBA" id="ARBA00047984"/>
    </source>
</evidence>
<keyword evidence="2" id="KW-0547">Nucleotide-binding</keyword>
<evidence type="ECO:0000313" key="14">
    <source>
        <dbReference type="Proteomes" id="UP000298138"/>
    </source>
</evidence>